<keyword evidence="3 6" id="KW-0812">Transmembrane</keyword>
<dbReference type="InterPro" id="IPR002781">
    <property type="entry name" value="TM_pro_TauE-like"/>
</dbReference>
<sequence length="295" mass="31567">MRKLIIFSLVGFFAQLIDGSLGMAFGLTSSSLLLAYGVAPAIASASIHMAEIATTAASGISHYKFGNVDKGIVFRLMIPGMISAFCGAAFLSSIPGDLIKPYISGFLLLLGIYILFRFLIIKTDTGSNGKHRQLKHRFLYPLAMIAGFFDSVGGGGWGPINTPVLLSRKGAVPRKVIGTVDTSEFGITISATLGFVMFLGWEQINWIWVLAFVIGGVFAAPLAAWLVRKIPSFILGVLVGGFIILTNANTILTEIAVASNITTIIYAIMIIGWIISIVTVVRRNSKSANQFQNAG</sequence>
<evidence type="ECO:0000256" key="2">
    <source>
        <dbReference type="ARBA" id="ARBA00009142"/>
    </source>
</evidence>
<dbReference type="PANTHER" id="PTHR43701:SF12">
    <property type="entry name" value="MEMBRANE TRANSPORTER PROTEIN YTNM-RELATED"/>
    <property type="match status" value="1"/>
</dbReference>
<comment type="subcellular location">
    <subcellularLocation>
        <location evidence="6">Cell membrane</location>
        <topology evidence="6">Multi-pass membrane protein</topology>
    </subcellularLocation>
    <subcellularLocation>
        <location evidence="1">Membrane</location>
        <topology evidence="1">Multi-pass membrane protein</topology>
    </subcellularLocation>
</comment>
<keyword evidence="5 6" id="KW-0472">Membrane</keyword>
<keyword evidence="8" id="KW-1185">Reference proteome</keyword>
<evidence type="ECO:0000256" key="4">
    <source>
        <dbReference type="ARBA" id="ARBA00022989"/>
    </source>
</evidence>
<feature type="transmembrane region" description="Helical" evidence="6">
    <location>
        <begin position="102"/>
        <end position="120"/>
    </location>
</feature>
<dbReference type="GO" id="GO:0005886">
    <property type="term" value="C:plasma membrane"/>
    <property type="evidence" value="ECO:0007669"/>
    <property type="project" value="UniProtKB-SubCell"/>
</dbReference>
<evidence type="ECO:0000256" key="6">
    <source>
        <dbReference type="RuleBase" id="RU363041"/>
    </source>
</evidence>
<comment type="similarity">
    <text evidence="2 6">Belongs to the 4-toluene sulfonate uptake permease (TSUP) (TC 2.A.102) family.</text>
</comment>
<comment type="caution">
    <text evidence="7">The sequence shown here is derived from an EMBL/GenBank/DDBJ whole genome shotgun (WGS) entry which is preliminary data.</text>
</comment>
<reference evidence="8" key="2">
    <citation type="submission" date="2014-05" db="EMBL/GenBank/DDBJ databases">
        <title>Draft genome sequence of Virgibacillus massiliensis Vm-5.</title>
        <authorList>
            <person name="Khelaifia S."/>
            <person name="Croce O."/>
            <person name="Lagier J.C."/>
            <person name="Raoult D."/>
        </authorList>
    </citation>
    <scope>NUCLEOTIDE SEQUENCE [LARGE SCALE GENOMIC DNA]</scope>
    <source>
        <strain evidence="8">Vm-5</strain>
    </source>
</reference>
<dbReference type="eggNOG" id="COG0730">
    <property type="taxonomic scope" value="Bacteria"/>
</dbReference>
<dbReference type="Proteomes" id="UP000028875">
    <property type="component" value="Unassembled WGS sequence"/>
</dbReference>
<gene>
    <name evidence="7" type="ORF">BN990_03739</name>
</gene>
<accession>A0A024QGQ2</accession>
<dbReference type="PANTHER" id="PTHR43701">
    <property type="entry name" value="MEMBRANE TRANSPORTER PROTEIN MJ0441-RELATED"/>
    <property type="match status" value="1"/>
</dbReference>
<feature type="transmembrane region" description="Helical" evidence="6">
    <location>
        <begin position="72"/>
        <end position="90"/>
    </location>
</feature>
<proteinExistence type="inferred from homology"/>
<protein>
    <recommendedName>
        <fullName evidence="6">Probable membrane transporter protein</fullName>
    </recommendedName>
</protein>
<evidence type="ECO:0000256" key="1">
    <source>
        <dbReference type="ARBA" id="ARBA00004141"/>
    </source>
</evidence>
<evidence type="ECO:0000256" key="3">
    <source>
        <dbReference type="ARBA" id="ARBA00022692"/>
    </source>
</evidence>
<keyword evidence="4 6" id="KW-1133">Transmembrane helix</keyword>
<dbReference type="InterPro" id="IPR051598">
    <property type="entry name" value="TSUP/Inactive_protease-like"/>
</dbReference>
<dbReference type="EMBL" id="CCDP010000002">
    <property type="protein sequence ID" value="CDQ41370.1"/>
    <property type="molecule type" value="Genomic_DNA"/>
</dbReference>
<dbReference type="Pfam" id="PF01925">
    <property type="entry name" value="TauE"/>
    <property type="match status" value="1"/>
</dbReference>
<evidence type="ECO:0000313" key="8">
    <source>
        <dbReference type="Proteomes" id="UP000028875"/>
    </source>
</evidence>
<dbReference type="OrthoDB" id="45564at2"/>
<feature type="transmembrane region" description="Helical" evidence="6">
    <location>
        <begin position="34"/>
        <end position="60"/>
    </location>
</feature>
<feature type="transmembrane region" description="Helical" evidence="6">
    <location>
        <begin position="140"/>
        <end position="160"/>
    </location>
</feature>
<evidence type="ECO:0000313" key="7">
    <source>
        <dbReference type="EMBL" id="CDQ41370.1"/>
    </source>
</evidence>
<dbReference type="RefSeq" id="WP_021292664.1">
    <property type="nucleotide sequence ID" value="NZ_BNER01000013.1"/>
</dbReference>
<evidence type="ECO:0000256" key="5">
    <source>
        <dbReference type="ARBA" id="ARBA00023136"/>
    </source>
</evidence>
<keyword evidence="6" id="KW-1003">Cell membrane</keyword>
<feature type="transmembrane region" description="Helical" evidence="6">
    <location>
        <begin position="206"/>
        <end position="226"/>
    </location>
</feature>
<reference evidence="7 8" key="1">
    <citation type="submission" date="2014-03" db="EMBL/GenBank/DDBJ databases">
        <authorList>
            <person name="Urmite Genomes U."/>
        </authorList>
    </citation>
    <scope>NUCLEOTIDE SEQUENCE [LARGE SCALE GENOMIC DNA]</scope>
    <source>
        <strain evidence="7 8">Vm-5</strain>
    </source>
</reference>
<dbReference type="AlphaFoldDB" id="A0A024QGQ2"/>
<name>A0A024QGQ2_9BACI</name>
<feature type="transmembrane region" description="Helical" evidence="6">
    <location>
        <begin position="233"/>
        <end position="252"/>
    </location>
</feature>
<organism evidence="7 8">
    <name type="scientific">Virgibacillus massiliensis</name>
    <dbReference type="NCBI Taxonomy" id="1462526"/>
    <lineage>
        <taxon>Bacteria</taxon>
        <taxon>Bacillati</taxon>
        <taxon>Bacillota</taxon>
        <taxon>Bacilli</taxon>
        <taxon>Bacillales</taxon>
        <taxon>Bacillaceae</taxon>
        <taxon>Virgibacillus</taxon>
    </lineage>
</organism>
<feature type="transmembrane region" description="Helical" evidence="6">
    <location>
        <begin position="264"/>
        <end position="281"/>
    </location>
</feature>